<dbReference type="GeneID" id="25288216"/>
<sequence length="702" mass="77950">MSYPVLNMAGNKADIRLRHTCIYGVNTPEVQKISKASQQTSTADHCPPSASSLYDRDRNCVISQNSGQLVNTAHSAVPTRLVSISDEYCLGIPSSLVRTLVEVYYSHVYNASLLLHKRSFLEALASGTARPHVVLSVCAWASNFYRDHNDEATLKDHGFSTEWAERAGKLVFQEVENPHGDSIVTFMNLALFWYSQGLWRRSYIHKGNGTQTAYLLGFGTERPNADDSWESEVCRRRFWSCYLMHCHASESLFALEAGETVLKLALPWREEDFDAGIPTRPKATLDSGPSNGGIFCELVKALTFWHVLSFVNSLVKSPESSISTRVTAIHALHDRISDWWDKIPASLRMTPSSICGVPQDALPNLLLLHIVHHQCLCALHSSIVPLFCWSPGDNSWLSARQFSAQVAYEHACAVSALIDSVIANYPRLGAIPSFVSYAAYCGCAIQIPFMWSSDSLIRERAHANVKANVQMIHTLAKYWKFSALLEIHVRYLYKIHARNPIVLENEPQFIDAKKLTSFKINAVYARESILGHNRILWTRGNGYAKQGEEVTDLGIEGENDAQSSNSMTATTGQDGTRTIRPQPRVPSPSSTTLHPSYSSTFRQESAPAPPPSIPPGPGSEDPYSQRPTASIQPEVYPPEMHTIDFFRPFLDPEMLDLFPHGEVRDFLHLDTSPLSLDFFDAWAPEGRSSAAVSAPELGGGGQ</sequence>
<evidence type="ECO:0000313" key="9">
    <source>
        <dbReference type="Proteomes" id="UP000053617"/>
    </source>
</evidence>
<dbReference type="Proteomes" id="UP000053617">
    <property type="component" value="Unassembled WGS sequence"/>
</dbReference>
<evidence type="ECO:0000256" key="2">
    <source>
        <dbReference type="ARBA" id="ARBA00022723"/>
    </source>
</evidence>
<keyword evidence="3" id="KW-0805">Transcription regulation</keyword>
<dbReference type="EMBL" id="KN847475">
    <property type="protein sequence ID" value="KIX09067.1"/>
    <property type="molecule type" value="Genomic_DNA"/>
</dbReference>
<protein>
    <submittedName>
        <fullName evidence="8">Rhinocladiella mackenziei CBS 650.93 unplaced genomic scaffold supercont1.1, whole genome shotgun sequence</fullName>
    </submittedName>
</protein>
<feature type="region of interest" description="Disordered" evidence="6">
    <location>
        <begin position="557"/>
        <end position="630"/>
    </location>
</feature>
<keyword evidence="5" id="KW-0539">Nucleus</keyword>
<dbReference type="PANTHER" id="PTHR47338:SF5">
    <property type="entry name" value="ZN(II)2CYS6 TRANSCRIPTION FACTOR (EUROFUNG)"/>
    <property type="match status" value="1"/>
</dbReference>
<dbReference type="GO" id="GO:0008270">
    <property type="term" value="F:zinc ion binding"/>
    <property type="evidence" value="ECO:0007669"/>
    <property type="project" value="InterPro"/>
</dbReference>
<evidence type="ECO:0000256" key="1">
    <source>
        <dbReference type="ARBA" id="ARBA00004123"/>
    </source>
</evidence>
<feature type="compositionally biased region" description="Pro residues" evidence="6">
    <location>
        <begin position="607"/>
        <end position="617"/>
    </location>
</feature>
<feature type="compositionally biased region" description="Polar residues" evidence="6">
    <location>
        <begin position="587"/>
        <end position="603"/>
    </location>
</feature>
<dbReference type="GO" id="GO:0005634">
    <property type="term" value="C:nucleus"/>
    <property type="evidence" value="ECO:0007669"/>
    <property type="project" value="UniProtKB-SubCell"/>
</dbReference>
<dbReference type="STRING" id="1442369.A0A0D2G3E4"/>
<evidence type="ECO:0000256" key="4">
    <source>
        <dbReference type="ARBA" id="ARBA00023163"/>
    </source>
</evidence>
<evidence type="ECO:0000313" key="8">
    <source>
        <dbReference type="EMBL" id="KIX09067.1"/>
    </source>
</evidence>
<name>A0A0D2G3E4_9EURO</name>
<feature type="compositionally biased region" description="Polar residues" evidence="6">
    <location>
        <begin position="560"/>
        <end position="576"/>
    </location>
</feature>
<dbReference type="Pfam" id="PF04082">
    <property type="entry name" value="Fungal_trans"/>
    <property type="match status" value="1"/>
</dbReference>
<gene>
    <name evidence="8" type="ORF">Z518_00145</name>
</gene>
<dbReference type="GO" id="GO:0006351">
    <property type="term" value="P:DNA-templated transcription"/>
    <property type="evidence" value="ECO:0007669"/>
    <property type="project" value="InterPro"/>
</dbReference>
<evidence type="ECO:0000256" key="5">
    <source>
        <dbReference type="ARBA" id="ARBA00023242"/>
    </source>
</evidence>
<dbReference type="CDD" id="cd12148">
    <property type="entry name" value="fungal_TF_MHR"/>
    <property type="match status" value="1"/>
</dbReference>
<dbReference type="OrthoDB" id="309640at2759"/>
<dbReference type="GO" id="GO:0003677">
    <property type="term" value="F:DNA binding"/>
    <property type="evidence" value="ECO:0007669"/>
    <property type="project" value="InterPro"/>
</dbReference>
<dbReference type="VEuPathDB" id="FungiDB:Z518_00145"/>
<comment type="subcellular location">
    <subcellularLocation>
        <location evidence="1">Nucleus</location>
    </subcellularLocation>
</comment>
<evidence type="ECO:0000259" key="7">
    <source>
        <dbReference type="Pfam" id="PF04082"/>
    </source>
</evidence>
<reference evidence="8 9" key="1">
    <citation type="submission" date="2015-01" db="EMBL/GenBank/DDBJ databases">
        <title>The Genome Sequence of Rhinocladiella mackenzie CBS 650.93.</title>
        <authorList>
            <consortium name="The Broad Institute Genomics Platform"/>
            <person name="Cuomo C."/>
            <person name="de Hoog S."/>
            <person name="Gorbushina A."/>
            <person name="Stielow B."/>
            <person name="Teixiera M."/>
            <person name="Abouelleil A."/>
            <person name="Chapman S.B."/>
            <person name="Priest M."/>
            <person name="Young S.K."/>
            <person name="Wortman J."/>
            <person name="Nusbaum C."/>
            <person name="Birren B."/>
        </authorList>
    </citation>
    <scope>NUCLEOTIDE SEQUENCE [LARGE SCALE GENOMIC DNA]</scope>
    <source>
        <strain evidence="8 9">CBS 650.93</strain>
    </source>
</reference>
<dbReference type="HOGENOM" id="CLU_024802_0_0_1"/>
<keyword evidence="9" id="KW-1185">Reference proteome</keyword>
<keyword evidence="4" id="KW-0804">Transcription</keyword>
<evidence type="ECO:0000256" key="3">
    <source>
        <dbReference type="ARBA" id="ARBA00023015"/>
    </source>
</evidence>
<evidence type="ECO:0000256" key="6">
    <source>
        <dbReference type="SAM" id="MobiDB-lite"/>
    </source>
</evidence>
<dbReference type="RefSeq" id="XP_013276203.1">
    <property type="nucleotide sequence ID" value="XM_013420749.1"/>
</dbReference>
<dbReference type="InterPro" id="IPR050815">
    <property type="entry name" value="TF_fung"/>
</dbReference>
<proteinExistence type="predicted"/>
<feature type="domain" description="Xylanolytic transcriptional activator regulatory" evidence="7">
    <location>
        <begin position="102"/>
        <end position="244"/>
    </location>
</feature>
<dbReference type="InterPro" id="IPR007219">
    <property type="entry name" value="XnlR_reg_dom"/>
</dbReference>
<dbReference type="PANTHER" id="PTHR47338">
    <property type="entry name" value="ZN(II)2CYS6 TRANSCRIPTION FACTOR (EUROFUNG)-RELATED"/>
    <property type="match status" value="1"/>
</dbReference>
<accession>A0A0D2G3E4</accession>
<dbReference type="AlphaFoldDB" id="A0A0D2G3E4"/>
<organism evidence="8 9">
    <name type="scientific">Rhinocladiella mackenziei CBS 650.93</name>
    <dbReference type="NCBI Taxonomy" id="1442369"/>
    <lineage>
        <taxon>Eukaryota</taxon>
        <taxon>Fungi</taxon>
        <taxon>Dikarya</taxon>
        <taxon>Ascomycota</taxon>
        <taxon>Pezizomycotina</taxon>
        <taxon>Eurotiomycetes</taxon>
        <taxon>Chaetothyriomycetidae</taxon>
        <taxon>Chaetothyriales</taxon>
        <taxon>Herpotrichiellaceae</taxon>
        <taxon>Rhinocladiella</taxon>
    </lineage>
</organism>
<keyword evidence="2" id="KW-0479">Metal-binding</keyword>
<dbReference type="GO" id="GO:0000981">
    <property type="term" value="F:DNA-binding transcription factor activity, RNA polymerase II-specific"/>
    <property type="evidence" value="ECO:0007669"/>
    <property type="project" value="InterPro"/>
</dbReference>